<dbReference type="Proteomes" id="UP001284601">
    <property type="component" value="Unassembled WGS sequence"/>
</dbReference>
<dbReference type="EMBL" id="JAWSTH010000067">
    <property type="protein sequence ID" value="MDW5596870.1"/>
    <property type="molecule type" value="Genomic_DNA"/>
</dbReference>
<dbReference type="RefSeq" id="WP_318599306.1">
    <property type="nucleotide sequence ID" value="NZ_JAWSTH010000067.1"/>
</dbReference>
<evidence type="ECO:0000259" key="1">
    <source>
        <dbReference type="Pfam" id="PF14742"/>
    </source>
</evidence>
<evidence type="ECO:0000313" key="3">
    <source>
        <dbReference type="EMBL" id="MDW5596870.1"/>
    </source>
</evidence>
<dbReference type="Pfam" id="PF22422">
    <property type="entry name" value="MGH1-like_GH"/>
    <property type="match status" value="1"/>
</dbReference>
<dbReference type="InterPro" id="IPR054491">
    <property type="entry name" value="MGH1-like_GH"/>
</dbReference>
<evidence type="ECO:0000313" key="4">
    <source>
        <dbReference type="Proteomes" id="UP001284601"/>
    </source>
</evidence>
<proteinExistence type="predicted"/>
<feature type="domain" description="Mannosylglycerate hydrolase MGH1-like glycoside hydrolase" evidence="2">
    <location>
        <begin position="295"/>
        <end position="587"/>
    </location>
</feature>
<feature type="domain" description="Putative glycogen debranching enzyme N-terminal" evidence="1">
    <location>
        <begin position="10"/>
        <end position="189"/>
    </location>
</feature>
<accession>A0ABU4HWI8</accession>
<dbReference type="InterPro" id="IPR012341">
    <property type="entry name" value="6hp_glycosidase-like_sf"/>
</dbReference>
<organism evidence="3 4">
    <name type="scientific">Conexibacter stalactiti</name>
    <dbReference type="NCBI Taxonomy" id="1940611"/>
    <lineage>
        <taxon>Bacteria</taxon>
        <taxon>Bacillati</taxon>
        <taxon>Actinomycetota</taxon>
        <taxon>Thermoleophilia</taxon>
        <taxon>Solirubrobacterales</taxon>
        <taxon>Conexibacteraceae</taxon>
        <taxon>Conexibacter</taxon>
    </lineage>
</organism>
<dbReference type="SUPFAM" id="SSF48208">
    <property type="entry name" value="Six-hairpin glycosidases"/>
    <property type="match status" value="1"/>
</dbReference>
<dbReference type="InterPro" id="IPR008928">
    <property type="entry name" value="6-hairpin_glycosidase_sf"/>
</dbReference>
<gene>
    <name evidence="3" type="ORF">R7226_21160</name>
</gene>
<evidence type="ECO:0000259" key="2">
    <source>
        <dbReference type="Pfam" id="PF22422"/>
    </source>
</evidence>
<keyword evidence="4" id="KW-1185">Reference proteome</keyword>
<reference evidence="4" key="1">
    <citation type="submission" date="2023-07" db="EMBL/GenBank/DDBJ databases">
        <title>Conexibacter stalactiti sp. nov., isolated from stalactites in a lava cave and emended description of the genus Conexibacter.</title>
        <authorList>
            <person name="Lee S.D."/>
        </authorList>
    </citation>
    <scope>NUCLEOTIDE SEQUENCE [LARGE SCALE GENOMIC DNA]</scope>
    <source>
        <strain evidence="4">KCTC 39840</strain>
    </source>
</reference>
<protein>
    <submittedName>
        <fullName evidence="3">Glycogen debranching N-terminal domain-containing protein</fullName>
    </submittedName>
</protein>
<name>A0ABU4HWI8_9ACTN</name>
<comment type="caution">
    <text evidence="3">The sequence shown here is derived from an EMBL/GenBank/DDBJ whole genome shotgun (WGS) entry which is preliminary data.</text>
</comment>
<dbReference type="InterPro" id="IPR032856">
    <property type="entry name" value="GDE_N_bis"/>
</dbReference>
<dbReference type="Gene3D" id="1.50.10.10">
    <property type="match status" value="1"/>
</dbReference>
<sequence length="675" mass="74664">MPERTLSVLDGSTFVIGDRSGDVRADEGREHGFFSEDTRFLSRWVLRIGATPLQLLGLDQAAHFSAGFFLAPVVDPDDSAAWSVIRRRLVDEVWSERITVTNHRHEPVRLHVALEVDTDFADLFEVKDGAVAAREILFHHDDTALVLAYAHERFRRSVEIVASRPATITRHGFEFTPQLAPAEQWSVDLTLTPQAAQPGAEFPRRTRRGDIDELTRAKAGELEEWLAAAPKLETDNGALARTYRASLSDLAALRMRPELHQGATLPAAGLPWFMALFGRDSLITSFQALPYLPGLAATALRTLAAHQATSRDDFHEQEPGKILHELRFGELTANGERPHSPYYGTADATPLFVVLLDEYHRWTGDDALVRELEPHARAALRWIEESGDADGDGYVEYARRNDASGLANQCWKDSWDAIQFADGRLARGPIATCEIQGYVYDARRRAARLAREVWDDPLLAEQLERQAAALRVRFHEDFWMPERGCCALALDGDKRRVDSVTSNIGHLLWSGLLDDDAAAATAERLLEPQLWSGWGVRTLGTAERGYNPLGYHTGTVWPHENSLIAAGLARYGHRDAATRVALAVLSAAPHFEHRLPEVFGGFPAAMTSVPVAFPTASRPQAWAAGAPLQLLSTLLRLTPAMREADAMLPQGLRRVALRRPTTSARRLGAVGSVNS</sequence>
<dbReference type="Pfam" id="PF14742">
    <property type="entry name" value="GDE_N_bis"/>
    <property type="match status" value="1"/>
</dbReference>